<proteinExistence type="predicted"/>
<gene>
    <name evidence="2" type="ORF">EIB75_11650</name>
</gene>
<feature type="domain" description="DUF5672" evidence="1">
    <location>
        <begin position="54"/>
        <end position="244"/>
    </location>
</feature>
<organism evidence="2 3">
    <name type="scientific">Epilithonimonas vandammei</name>
    <dbReference type="NCBI Taxonomy" id="2487072"/>
    <lineage>
        <taxon>Bacteria</taxon>
        <taxon>Pseudomonadati</taxon>
        <taxon>Bacteroidota</taxon>
        <taxon>Flavobacteriia</taxon>
        <taxon>Flavobacteriales</taxon>
        <taxon>Weeksellaceae</taxon>
        <taxon>Chryseobacterium group</taxon>
        <taxon>Epilithonimonas</taxon>
    </lineage>
</organism>
<dbReference type="Proteomes" id="UP000272316">
    <property type="component" value="Chromosome"/>
</dbReference>
<accession>A0A3G8ZGB5</accession>
<evidence type="ECO:0000313" key="2">
    <source>
        <dbReference type="EMBL" id="AZI55875.1"/>
    </source>
</evidence>
<dbReference type="KEGG" id="eva:EIB75_11650"/>
<evidence type="ECO:0000313" key="3">
    <source>
        <dbReference type="Proteomes" id="UP000272316"/>
    </source>
</evidence>
<dbReference type="Pfam" id="PF18922">
    <property type="entry name" value="DUF5672"/>
    <property type="match status" value="1"/>
</dbReference>
<dbReference type="AlphaFoldDB" id="A0A3G8ZGB5"/>
<sequence>MMNAIIIPIYKSDLDSQELISLKSCFSILGKHTIIFVAPEGLDISYYEKEIEQKINVERFDKSYFADIAGYNTLMLSKIFYERFLNFEYILIYQLDCYVFRDELQYWCEKAYDYIGAPWLDYGFYNMSKYNKFSFLIKMIFENLKKINSFTSKNILINNVGNGGFSLRKVQKFIEVLDNVDQSKIDIFRKSNDSSSILNEDIFWSFVAKGVKKPSYKIATQFSLDTAVEIGLKLNHGNLPFGCHGWIKGYRFWEKHINL</sequence>
<dbReference type="InterPro" id="IPR043729">
    <property type="entry name" value="DUF5672"/>
</dbReference>
<dbReference type="EMBL" id="CP034160">
    <property type="protein sequence ID" value="AZI55875.1"/>
    <property type="molecule type" value="Genomic_DNA"/>
</dbReference>
<evidence type="ECO:0000259" key="1">
    <source>
        <dbReference type="Pfam" id="PF18922"/>
    </source>
</evidence>
<protein>
    <recommendedName>
        <fullName evidence="1">DUF5672 domain-containing protein</fullName>
    </recommendedName>
</protein>
<dbReference type="RefSeq" id="WP_124986782.1">
    <property type="nucleotide sequence ID" value="NZ_CP034160.1"/>
</dbReference>
<name>A0A3G8ZGB5_9FLAO</name>
<reference evidence="3" key="1">
    <citation type="submission" date="2018-11" db="EMBL/GenBank/DDBJ databases">
        <title>Proposal to divide the Flavobacteriaceae and reorganize its genera based on Amino Acid Identity values calculated from whole genome sequences.</title>
        <authorList>
            <person name="Nicholson A.C."/>
            <person name="Gulvik C.A."/>
            <person name="Whitney A.M."/>
            <person name="Sheth M."/>
            <person name="Batra D."/>
            <person name="Pryor J."/>
            <person name="Bernardet J.-F."/>
            <person name="Hugo C."/>
            <person name="Kampfer P."/>
            <person name="Newman J.D."/>
            <person name="McQuiston J.R."/>
        </authorList>
    </citation>
    <scope>NUCLEOTIDE SEQUENCE [LARGE SCALE GENOMIC DNA]</scope>
    <source>
        <strain evidence="3">H6466</strain>
    </source>
</reference>